<keyword evidence="4 9" id="KW-0317">Glutathione biosynthesis</keyword>
<dbReference type="GO" id="GO:0004363">
    <property type="term" value="F:glutathione synthase activity"/>
    <property type="evidence" value="ECO:0007669"/>
    <property type="project" value="UniProtKB-UniRule"/>
</dbReference>
<reference evidence="14" key="1">
    <citation type="submission" date="2014-08" db="EMBL/GenBank/DDBJ databases">
        <authorList>
            <person name="Sharma Rahul"/>
            <person name="Thines Marco"/>
        </authorList>
    </citation>
    <scope>NUCLEOTIDE SEQUENCE</scope>
</reference>
<evidence type="ECO:0000256" key="12">
    <source>
        <dbReference type="PIRSR" id="PIRSR001558-3"/>
    </source>
</evidence>
<feature type="binding site" evidence="12">
    <location>
        <begin position="167"/>
        <end position="170"/>
    </location>
    <ligand>
        <name>substrate</name>
    </ligand>
</feature>
<dbReference type="InterPro" id="IPR037013">
    <property type="entry name" value="GSH-S_sub-bd_sf"/>
</dbReference>
<keyword evidence="7 9" id="KW-0067">ATP-binding</keyword>
<feature type="binding site" evidence="10">
    <location>
        <position position="534"/>
    </location>
    <ligand>
        <name>ATP</name>
        <dbReference type="ChEBI" id="CHEBI:30616"/>
    </ligand>
</feature>
<evidence type="ECO:0000256" key="6">
    <source>
        <dbReference type="ARBA" id="ARBA00022741"/>
    </source>
</evidence>
<keyword evidence="6 9" id="KW-0547">Nucleotide-binding</keyword>
<dbReference type="Pfam" id="PF03917">
    <property type="entry name" value="GSH_synth_ATP"/>
    <property type="match status" value="1"/>
</dbReference>
<evidence type="ECO:0000256" key="7">
    <source>
        <dbReference type="ARBA" id="ARBA00022840"/>
    </source>
</evidence>
<dbReference type="Gene3D" id="3.40.50.1760">
    <property type="entry name" value="Glutathione synthase, substrate-binding domain superfamily, eukaryotic"/>
    <property type="match status" value="1"/>
</dbReference>
<feature type="binding site" evidence="12">
    <location>
        <begin position="543"/>
        <end position="544"/>
    </location>
    <ligand>
        <name>substrate</name>
    </ligand>
</feature>
<dbReference type="GO" id="GO:0000287">
    <property type="term" value="F:magnesium ion binding"/>
    <property type="evidence" value="ECO:0007669"/>
    <property type="project" value="UniProtKB-UniRule"/>
</dbReference>
<dbReference type="SUPFAM" id="SSF52440">
    <property type="entry name" value="PreATP-grasp domain"/>
    <property type="match status" value="1"/>
</dbReference>
<feature type="binding site" evidence="11">
    <location>
        <position position="163"/>
    </location>
    <ligand>
        <name>Mg(2+)</name>
        <dbReference type="ChEBI" id="CHEBI:18420"/>
    </ligand>
</feature>
<evidence type="ECO:0000256" key="2">
    <source>
        <dbReference type="ARBA" id="ARBA00010385"/>
    </source>
</evidence>
<keyword evidence="3 9" id="KW-0436">Ligase</keyword>
<dbReference type="EC" id="6.3.2.3" evidence="9"/>
<comment type="pathway">
    <text evidence="1 9">Sulfur metabolism; glutathione biosynthesis; glutathione from L-cysteine and L-glutamate: step 2/2.</text>
</comment>
<name>A0A0F7SG89_PHARH</name>
<sequence length="556" mass="60980">MAHPALASAIPAWPPSLSQPELDHLASLALDYALSHGLIYRPPYPDPSVHNPLSASAISAPVSLFPSPFPRDLYTRVINLQSAYNELYARITMDDRWLDHVVRGCFWGDNGGDSFMRDVWQGWKDSQEEGVKQPLQLLLSRSDYLLHQSLSKKNEPLSMKQVEFNTISSSFGSLSEKVGGLHRYLTLQTGYLNASPCLQIKNLPANSPIHGLANGLAEAHKAFNIPESSILFVVQDGERNAFDQRWLEYELLETHGIRSHRASLATLQRASSTNSSYQLIYCNPSSPQNTPELISVVYYRAAYTPDDYASPTDWTTRTRIERTTAIKCPSYALQLAGSKKVQQVLTMPGVLEYFLPSSGDLVDSDKEVTPSARKQGAKTYDSIELNALRDSFMGLWPLGDDTTLSEEGERLIKESGGGIGYVLKPQREGGGNNVYNADIGPFLEKLAEQDKKLPASSPPSKSAYILMSLITPPPTLSNLLLRSVPPQTDKPTADYSLALKETISELGVYGATLFGKETGTVHNDGNVGTLLRTKGRESDEGGVAVGYSVLDSVVLI</sequence>
<feature type="binding site" evidence="10">
    <location>
        <position position="339"/>
    </location>
    <ligand>
        <name>ATP</name>
        <dbReference type="ChEBI" id="CHEBI:30616"/>
    </ligand>
</feature>
<protein>
    <recommendedName>
        <fullName evidence="9">Glutathione synthetase</fullName>
        <shortName evidence="9">GSH-S</shortName>
        <ecNumber evidence="9">6.3.2.3</ecNumber>
    </recommendedName>
</protein>
<feature type="binding site" evidence="10">
    <location>
        <position position="141"/>
    </location>
    <ligand>
        <name>substrate</name>
    </ligand>
</feature>
<feature type="binding site" evidence="10">
    <location>
        <position position="244"/>
    </location>
    <ligand>
        <name>substrate</name>
    </ligand>
</feature>
<dbReference type="GO" id="GO:0043295">
    <property type="term" value="F:glutathione binding"/>
    <property type="evidence" value="ECO:0007669"/>
    <property type="project" value="UniProtKB-UniRule"/>
</dbReference>
<evidence type="ECO:0000256" key="5">
    <source>
        <dbReference type="ARBA" id="ARBA00022723"/>
    </source>
</evidence>
<feature type="binding site" evidence="10">
    <location>
        <begin position="424"/>
        <end position="433"/>
    </location>
    <ligand>
        <name>ATP</name>
        <dbReference type="ChEBI" id="CHEBI:30616"/>
    </ligand>
</feature>
<feature type="binding site" evidence="10">
    <location>
        <position position="435"/>
    </location>
    <ligand>
        <name>ATP</name>
        <dbReference type="ChEBI" id="CHEBI:30616"/>
    </ligand>
</feature>
<keyword evidence="5 9" id="KW-0479">Metal-binding</keyword>
<evidence type="ECO:0000256" key="3">
    <source>
        <dbReference type="ARBA" id="ARBA00022598"/>
    </source>
</evidence>
<dbReference type="GO" id="GO:0005524">
    <property type="term" value="F:ATP binding"/>
    <property type="evidence" value="ECO:0007669"/>
    <property type="project" value="UniProtKB-UniRule"/>
</dbReference>
<comment type="catalytic activity">
    <reaction evidence="9">
        <text>gamma-L-glutamyl-L-cysteine + glycine + ATP = glutathione + ADP + phosphate + H(+)</text>
        <dbReference type="Rhea" id="RHEA:13557"/>
        <dbReference type="ChEBI" id="CHEBI:15378"/>
        <dbReference type="ChEBI" id="CHEBI:30616"/>
        <dbReference type="ChEBI" id="CHEBI:43474"/>
        <dbReference type="ChEBI" id="CHEBI:57305"/>
        <dbReference type="ChEBI" id="CHEBI:57925"/>
        <dbReference type="ChEBI" id="CHEBI:58173"/>
        <dbReference type="ChEBI" id="CHEBI:456216"/>
        <dbReference type="EC" id="6.3.2.3"/>
    </reaction>
</comment>
<dbReference type="GO" id="GO:0005829">
    <property type="term" value="C:cytosol"/>
    <property type="evidence" value="ECO:0007669"/>
    <property type="project" value="TreeGrafter"/>
</dbReference>
<feature type="domain" description="Glutathione synthase substrate-binding" evidence="13">
    <location>
        <begin position="229"/>
        <end position="336"/>
    </location>
</feature>
<feature type="binding site" evidence="12">
    <location>
        <begin position="238"/>
        <end position="240"/>
    </location>
    <ligand>
        <name>substrate</name>
    </ligand>
</feature>
<dbReference type="Pfam" id="PF03199">
    <property type="entry name" value="GSH_synthase"/>
    <property type="match status" value="1"/>
</dbReference>
<feature type="binding site" evidence="11">
    <location>
        <position position="428"/>
    </location>
    <ligand>
        <name>Mg(2+)</name>
        <dbReference type="ChEBI" id="CHEBI:18420"/>
    </ligand>
</feature>
<evidence type="ECO:0000256" key="1">
    <source>
        <dbReference type="ARBA" id="ARBA00004965"/>
    </source>
</evidence>
<feature type="binding site" evidence="10">
    <location>
        <position position="163"/>
    </location>
    <ligand>
        <name>ATP</name>
        <dbReference type="ChEBI" id="CHEBI:30616"/>
    </ligand>
</feature>
<comment type="similarity">
    <text evidence="2 9">Belongs to the eukaryotic GSH synthase family.</text>
</comment>
<feature type="binding site" evidence="11">
    <location>
        <position position="165"/>
    </location>
    <ligand>
        <name>Mg(2+)</name>
        <dbReference type="ChEBI" id="CHEBI:18420"/>
    </ligand>
</feature>
<evidence type="ECO:0000313" key="14">
    <source>
        <dbReference type="EMBL" id="CDZ97440.1"/>
    </source>
</evidence>
<evidence type="ECO:0000256" key="9">
    <source>
        <dbReference type="PIRNR" id="PIRNR001558"/>
    </source>
</evidence>
<feature type="binding site" evidence="10">
    <location>
        <position position="532"/>
    </location>
    <ligand>
        <name>substrate</name>
    </ligand>
</feature>
<dbReference type="Gene3D" id="1.10.1080.10">
    <property type="entry name" value="Glutathione Synthetase, Chain A, domain 3"/>
    <property type="match status" value="1"/>
</dbReference>
<dbReference type="PANTHER" id="PTHR11130:SF0">
    <property type="entry name" value="GLUTATHIONE SYNTHETASE"/>
    <property type="match status" value="1"/>
</dbReference>
<dbReference type="EMBL" id="LN483167">
    <property type="protein sequence ID" value="CDZ97440.1"/>
    <property type="molecule type" value="Genomic_DNA"/>
</dbReference>
<dbReference type="PIRSF" id="PIRSF001558">
    <property type="entry name" value="GSHase"/>
    <property type="match status" value="1"/>
</dbReference>
<dbReference type="InterPro" id="IPR014709">
    <property type="entry name" value="Glutathione_synthase_C_euk"/>
</dbReference>
<dbReference type="InterPro" id="IPR004887">
    <property type="entry name" value="GSH_synth_subst-bd"/>
</dbReference>
<evidence type="ECO:0000256" key="11">
    <source>
        <dbReference type="PIRSR" id="PIRSR001558-2"/>
    </source>
</evidence>
<keyword evidence="8 9" id="KW-0460">Magnesium</keyword>
<feature type="binding site" evidence="10">
    <location>
        <position position="505"/>
    </location>
    <ligand>
        <name>ATP</name>
        <dbReference type="ChEBI" id="CHEBI:30616"/>
    </ligand>
</feature>
<dbReference type="Gene3D" id="3.30.470.20">
    <property type="entry name" value="ATP-grasp fold, B domain"/>
    <property type="match status" value="1"/>
</dbReference>
<dbReference type="Gene3D" id="3.30.1490.50">
    <property type="match status" value="1"/>
</dbReference>
<dbReference type="AlphaFoldDB" id="A0A0F7SG89"/>
<dbReference type="InterPro" id="IPR016185">
    <property type="entry name" value="PreATP-grasp_dom_sf"/>
</dbReference>
<dbReference type="PANTHER" id="PTHR11130">
    <property type="entry name" value="GLUTATHIONE SYNTHETASE"/>
    <property type="match status" value="1"/>
</dbReference>
<proteinExistence type="inferred from homology"/>
<organism evidence="14">
    <name type="scientific">Phaffia rhodozyma</name>
    <name type="common">Yeast</name>
    <name type="synonym">Xanthophyllomyces dendrorhous</name>
    <dbReference type="NCBI Taxonomy" id="264483"/>
    <lineage>
        <taxon>Eukaryota</taxon>
        <taxon>Fungi</taxon>
        <taxon>Dikarya</taxon>
        <taxon>Basidiomycota</taxon>
        <taxon>Agaricomycotina</taxon>
        <taxon>Tremellomycetes</taxon>
        <taxon>Cystofilobasidiales</taxon>
        <taxon>Mrakiaceae</taxon>
        <taxon>Phaffia</taxon>
    </lineage>
</organism>
<comment type="cofactor">
    <cofactor evidence="9 11">
        <name>Mg(2+)</name>
        <dbReference type="ChEBI" id="CHEBI:18420"/>
    </cofactor>
    <text evidence="9 11">Binds 1 Mg(2+) ion per subunit.</text>
</comment>
<evidence type="ECO:0000256" key="4">
    <source>
        <dbReference type="ARBA" id="ARBA00022684"/>
    </source>
</evidence>
<dbReference type="UniPathway" id="UPA00142">
    <property type="reaction ID" value="UER00210"/>
</dbReference>
<dbReference type="InterPro" id="IPR014049">
    <property type="entry name" value="Glutathione_synthase_N_euk"/>
</dbReference>
<dbReference type="InterPro" id="IPR014042">
    <property type="entry name" value="Glutathione_synthase_a-hlx"/>
</dbReference>
<feature type="binding site" evidence="10">
    <location>
        <position position="540"/>
    </location>
    <ligand>
        <name>ATP</name>
        <dbReference type="ChEBI" id="CHEBI:30616"/>
    </ligand>
</feature>
<accession>A0A0F7SG89</accession>
<evidence type="ECO:0000256" key="8">
    <source>
        <dbReference type="ARBA" id="ARBA00022842"/>
    </source>
</evidence>
<feature type="binding site" evidence="10">
    <location>
        <begin position="467"/>
        <end position="470"/>
    </location>
    <ligand>
        <name>ATP</name>
        <dbReference type="ChEBI" id="CHEBI:30616"/>
    </ligand>
</feature>
<dbReference type="SUPFAM" id="SSF56059">
    <property type="entry name" value="Glutathione synthetase ATP-binding domain-like"/>
    <property type="match status" value="1"/>
</dbReference>
<evidence type="ECO:0000259" key="13">
    <source>
        <dbReference type="Pfam" id="PF03199"/>
    </source>
</evidence>
<feature type="binding site" evidence="12">
    <location>
        <begin position="300"/>
        <end position="303"/>
    </location>
    <ligand>
        <name>substrate</name>
    </ligand>
</feature>
<evidence type="ECO:0000256" key="10">
    <source>
        <dbReference type="PIRSR" id="PIRSR001558-1"/>
    </source>
</evidence>
<dbReference type="InterPro" id="IPR005615">
    <property type="entry name" value="Glutathione_synthase"/>
</dbReference>
<dbReference type="Gene3D" id="3.30.1490.80">
    <property type="match status" value="1"/>
</dbReference>